<evidence type="ECO:0000256" key="14">
    <source>
        <dbReference type="ARBA" id="ARBA00048321"/>
    </source>
</evidence>
<evidence type="ECO:0000313" key="17">
    <source>
        <dbReference type="EMBL" id="MEX0468693.1"/>
    </source>
</evidence>
<comment type="subcellular location">
    <subcellularLocation>
        <location evidence="1 15">Cytoplasm</location>
    </subcellularLocation>
</comment>
<dbReference type="GO" id="GO:0051989">
    <property type="term" value="F:coproporphyrinogen dehydrogenase activity"/>
    <property type="evidence" value="ECO:0007669"/>
    <property type="project" value="UniProtKB-EC"/>
</dbReference>
<evidence type="ECO:0000313" key="18">
    <source>
        <dbReference type="Proteomes" id="UP001556709"/>
    </source>
</evidence>
<dbReference type="SFLD" id="SFLDG01065">
    <property type="entry name" value="anaerobic_coproporphyrinogen-I"/>
    <property type="match status" value="1"/>
</dbReference>
<dbReference type="InterPro" id="IPR034505">
    <property type="entry name" value="Coproporphyrinogen-III_oxidase"/>
</dbReference>
<feature type="domain" description="Radical SAM core" evidence="16">
    <location>
        <begin position="50"/>
        <end position="286"/>
    </location>
</feature>
<dbReference type="Gene3D" id="1.10.10.920">
    <property type="match status" value="1"/>
</dbReference>
<evidence type="ECO:0000259" key="16">
    <source>
        <dbReference type="PROSITE" id="PS51918"/>
    </source>
</evidence>
<evidence type="ECO:0000256" key="5">
    <source>
        <dbReference type="ARBA" id="ARBA00022485"/>
    </source>
</evidence>
<dbReference type="InterPro" id="IPR006638">
    <property type="entry name" value="Elp3/MiaA/NifB-like_rSAM"/>
</dbReference>
<evidence type="ECO:0000256" key="4">
    <source>
        <dbReference type="ARBA" id="ARBA00011245"/>
    </source>
</evidence>
<accession>A0ABV3TAN4</accession>
<evidence type="ECO:0000256" key="7">
    <source>
        <dbReference type="ARBA" id="ARBA00022691"/>
    </source>
</evidence>
<evidence type="ECO:0000256" key="13">
    <source>
        <dbReference type="ARBA" id="ARBA00024295"/>
    </source>
</evidence>
<comment type="subunit">
    <text evidence="4">Monomer.</text>
</comment>
<dbReference type="SUPFAM" id="SSF102114">
    <property type="entry name" value="Radical SAM enzymes"/>
    <property type="match status" value="1"/>
</dbReference>
<dbReference type="PIRSF" id="PIRSF000167">
    <property type="entry name" value="HemN"/>
    <property type="match status" value="1"/>
</dbReference>
<evidence type="ECO:0000256" key="6">
    <source>
        <dbReference type="ARBA" id="ARBA00022490"/>
    </source>
</evidence>
<keyword evidence="6 15" id="KW-0963">Cytoplasm</keyword>
<dbReference type="PANTHER" id="PTHR13932:SF6">
    <property type="entry name" value="OXYGEN-INDEPENDENT COPROPORPHYRINOGEN III OXIDASE"/>
    <property type="match status" value="1"/>
</dbReference>
<name>A0ABV3TAN4_9GAMM</name>
<evidence type="ECO:0000256" key="11">
    <source>
        <dbReference type="ARBA" id="ARBA00023014"/>
    </source>
</evidence>
<dbReference type="PROSITE" id="PS51918">
    <property type="entry name" value="RADICAL_SAM"/>
    <property type="match status" value="1"/>
</dbReference>
<keyword evidence="10 15" id="KW-0408">Iron</keyword>
<dbReference type="CDD" id="cd01335">
    <property type="entry name" value="Radical_SAM"/>
    <property type="match status" value="1"/>
</dbReference>
<sequence>MADNLMLDRELLQRYDVTGPRYTSYPTAAQFTEVFDAQRYRQRVEASNGDPMPRPLSLYVHVPFCRTVCFYCACNKVITANYRRAERYLDRLIDELDLQAALFDDDRPVEQLHLGGGTPTYFSDDDLARLIDAIAERFPLADPSRREFSIEVDPRTVDRARIAGLAELGFNRLSLGVQDFDDDVQKAINRIQGVEDTADVVAEARARGFHSVNLDLMYGLPLQTPAKLARTLDAVMAIRPDRIALYNYAHMPQMFRIQRQIREDMLPPADVKLTLLIEAMERLARDGYQYIGMDHFALPDDELARAARDGTLHRNFQGYATRPDLDLIGLGASSIGQIGDAYMQNKRDPEGHAEALAAGRLPIWRGVELSADDRLRRDVIQAVMCRGRVDFAAIEARHGIVFRQYFADALMALQPLVDDGLVTIGRDELAVTERGRFFLRNVAMPFDAYLAEARGERRFSRVI</sequence>
<keyword evidence="11 15" id="KW-0411">Iron-sulfur</keyword>
<comment type="catalytic activity">
    <reaction evidence="14 15">
        <text>coproporphyrinogen III + 2 S-adenosyl-L-methionine = protoporphyrinogen IX + 2 5'-deoxyadenosine + 2 L-methionine + 2 CO2</text>
        <dbReference type="Rhea" id="RHEA:15425"/>
        <dbReference type="ChEBI" id="CHEBI:16526"/>
        <dbReference type="ChEBI" id="CHEBI:17319"/>
        <dbReference type="ChEBI" id="CHEBI:57307"/>
        <dbReference type="ChEBI" id="CHEBI:57309"/>
        <dbReference type="ChEBI" id="CHEBI:57844"/>
        <dbReference type="ChEBI" id="CHEBI:59789"/>
        <dbReference type="EC" id="1.3.98.3"/>
    </reaction>
</comment>
<dbReference type="Gene3D" id="3.80.30.20">
    <property type="entry name" value="tm_1862 like domain"/>
    <property type="match status" value="1"/>
</dbReference>
<protein>
    <recommendedName>
        <fullName evidence="15">Coproporphyrinogen-III oxidase</fullName>
        <ecNumber evidence="15">1.3.98.3</ecNumber>
    </recommendedName>
</protein>
<comment type="cofactor">
    <cofactor evidence="15">
        <name>[4Fe-4S] cluster</name>
        <dbReference type="ChEBI" id="CHEBI:49883"/>
    </cofactor>
    <text evidence="15">Binds 1 [4Fe-4S] cluster. The cluster is coordinated with 3 cysteines and an exchangeable S-adenosyl-L-methionine.</text>
</comment>
<reference evidence="17 18" key="1">
    <citation type="submission" date="2024-02" db="EMBL/GenBank/DDBJ databases">
        <title>New especies of Spiribacter isolated from saline water.</title>
        <authorList>
            <person name="Leon M.J."/>
            <person name="De La Haba R."/>
            <person name="Sanchez-Porro C."/>
            <person name="Ventosa A."/>
        </authorList>
    </citation>
    <scope>NUCLEOTIDE SEQUENCE [LARGE SCALE GENOMIC DNA]</scope>
    <source>
        <strain evidence="18">ag22IC6-390</strain>
    </source>
</reference>
<dbReference type="RefSeq" id="WP_367957811.1">
    <property type="nucleotide sequence ID" value="NZ_JBAKFH010000006.1"/>
</dbReference>
<comment type="similarity">
    <text evidence="3 15">Belongs to the anaerobic coproporphyrinogen-III oxidase family.</text>
</comment>
<keyword evidence="9 15" id="KW-0560">Oxidoreductase</keyword>
<dbReference type="EMBL" id="JBAKFM010000001">
    <property type="protein sequence ID" value="MEX0468693.1"/>
    <property type="molecule type" value="Genomic_DNA"/>
</dbReference>
<dbReference type="PANTHER" id="PTHR13932">
    <property type="entry name" value="COPROPORPHYRINIGEN III OXIDASE"/>
    <property type="match status" value="1"/>
</dbReference>
<dbReference type="NCBIfam" id="TIGR00538">
    <property type="entry name" value="hemN"/>
    <property type="match status" value="1"/>
</dbReference>
<organism evidence="17 18">
    <name type="scientific">Spiribacter pallidus</name>
    <dbReference type="NCBI Taxonomy" id="1987936"/>
    <lineage>
        <taxon>Bacteria</taxon>
        <taxon>Pseudomonadati</taxon>
        <taxon>Pseudomonadota</taxon>
        <taxon>Gammaproteobacteria</taxon>
        <taxon>Chromatiales</taxon>
        <taxon>Ectothiorhodospiraceae</taxon>
        <taxon>Spiribacter</taxon>
    </lineage>
</organism>
<dbReference type="InterPro" id="IPR023404">
    <property type="entry name" value="rSAM_horseshoe"/>
</dbReference>
<keyword evidence="18" id="KW-1185">Reference proteome</keyword>
<dbReference type="Proteomes" id="UP001556709">
    <property type="component" value="Unassembled WGS sequence"/>
</dbReference>
<dbReference type="InterPro" id="IPR058240">
    <property type="entry name" value="rSAM_sf"/>
</dbReference>
<evidence type="ECO:0000256" key="8">
    <source>
        <dbReference type="ARBA" id="ARBA00022723"/>
    </source>
</evidence>
<dbReference type="InterPro" id="IPR010723">
    <property type="entry name" value="HemN_C"/>
</dbReference>
<gene>
    <name evidence="17" type="primary">hemN</name>
    <name evidence="17" type="ORF">V6X73_02980</name>
</gene>
<dbReference type="Pfam" id="PF06969">
    <property type="entry name" value="HemN_C"/>
    <property type="match status" value="1"/>
</dbReference>
<comment type="function">
    <text evidence="13">Involved in the heme biosynthesis. Catalyzes the anaerobic oxidative decarboxylation of propionate groups of rings A and B of coproporphyrinogen III to yield the vinyl groups in protoporphyrinogen IX.</text>
</comment>
<dbReference type="InterPro" id="IPR007197">
    <property type="entry name" value="rSAM"/>
</dbReference>
<keyword evidence="7 15" id="KW-0949">S-adenosyl-L-methionine</keyword>
<keyword evidence="12 15" id="KW-0627">Porphyrin biosynthesis</keyword>
<dbReference type="SFLD" id="SFLDS00029">
    <property type="entry name" value="Radical_SAM"/>
    <property type="match status" value="1"/>
</dbReference>
<dbReference type="InterPro" id="IPR004558">
    <property type="entry name" value="Coprogen_oxidase_HemN"/>
</dbReference>
<proteinExistence type="inferred from homology"/>
<evidence type="ECO:0000256" key="3">
    <source>
        <dbReference type="ARBA" id="ARBA00005493"/>
    </source>
</evidence>
<evidence type="ECO:0000256" key="10">
    <source>
        <dbReference type="ARBA" id="ARBA00023004"/>
    </source>
</evidence>
<dbReference type="EC" id="1.3.98.3" evidence="15"/>
<comment type="caution">
    <text evidence="17">The sequence shown here is derived from an EMBL/GenBank/DDBJ whole genome shotgun (WGS) entry which is preliminary data.</text>
</comment>
<dbReference type="Pfam" id="PF04055">
    <property type="entry name" value="Radical_SAM"/>
    <property type="match status" value="1"/>
</dbReference>
<evidence type="ECO:0000256" key="12">
    <source>
        <dbReference type="ARBA" id="ARBA00023244"/>
    </source>
</evidence>
<keyword evidence="5 15" id="KW-0004">4Fe-4S</keyword>
<evidence type="ECO:0000256" key="15">
    <source>
        <dbReference type="PIRNR" id="PIRNR000167"/>
    </source>
</evidence>
<dbReference type="SMART" id="SM00729">
    <property type="entry name" value="Elp3"/>
    <property type="match status" value="1"/>
</dbReference>
<evidence type="ECO:0000256" key="1">
    <source>
        <dbReference type="ARBA" id="ARBA00004496"/>
    </source>
</evidence>
<comment type="pathway">
    <text evidence="2 15">Porphyrin-containing compound metabolism; protoporphyrin-IX biosynthesis; protoporphyrinogen-IX from coproporphyrinogen-III (AdoMet route): step 1/1.</text>
</comment>
<evidence type="ECO:0000256" key="9">
    <source>
        <dbReference type="ARBA" id="ARBA00023002"/>
    </source>
</evidence>
<evidence type="ECO:0000256" key="2">
    <source>
        <dbReference type="ARBA" id="ARBA00004785"/>
    </source>
</evidence>
<keyword evidence="8 15" id="KW-0479">Metal-binding</keyword>